<feature type="domain" description="Chalcone isomerase" evidence="2">
    <location>
        <begin position="27"/>
        <end position="193"/>
    </location>
</feature>
<comment type="caution">
    <text evidence="3">The sequence shown here is derived from an EMBL/GenBank/DDBJ whole genome shotgun (WGS) entry which is preliminary data.</text>
</comment>
<accession>A0A4R6QLS5</accession>
<dbReference type="Gene3D" id="3.50.70.10">
    <property type="match status" value="1"/>
</dbReference>
<dbReference type="InterPro" id="IPR036298">
    <property type="entry name" value="Chalcone_isomerase_sf"/>
</dbReference>
<evidence type="ECO:0000313" key="3">
    <source>
        <dbReference type="EMBL" id="TDP63818.1"/>
    </source>
</evidence>
<evidence type="ECO:0000256" key="1">
    <source>
        <dbReference type="SAM" id="SignalP"/>
    </source>
</evidence>
<dbReference type="GO" id="GO:0016872">
    <property type="term" value="F:intramolecular lyase activity"/>
    <property type="evidence" value="ECO:0007669"/>
    <property type="project" value="InterPro"/>
</dbReference>
<dbReference type="EMBL" id="SNXS01000004">
    <property type="protein sequence ID" value="TDP63818.1"/>
    <property type="molecule type" value="Genomic_DNA"/>
</dbReference>
<dbReference type="AlphaFoldDB" id="A0A4R6QLS5"/>
<dbReference type="Proteomes" id="UP000295361">
    <property type="component" value="Unassembled WGS sequence"/>
</dbReference>
<dbReference type="Pfam" id="PF16036">
    <property type="entry name" value="Chalcone_3"/>
    <property type="match status" value="1"/>
</dbReference>
<gene>
    <name evidence="3" type="ORF">DES47_104100</name>
</gene>
<dbReference type="SUPFAM" id="SSF54626">
    <property type="entry name" value="Chalcone isomerase"/>
    <property type="match status" value="1"/>
</dbReference>
<feature type="signal peptide" evidence="1">
    <location>
        <begin position="1"/>
        <end position="23"/>
    </location>
</feature>
<protein>
    <submittedName>
        <fullName evidence="3">Chalcone isomerase-like protein</fullName>
    </submittedName>
</protein>
<proteinExistence type="predicted"/>
<feature type="chain" id="PRO_5020437811" evidence="1">
    <location>
        <begin position="24"/>
        <end position="195"/>
    </location>
</feature>
<evidence type="ECO:0000259" key="2">
    <source>
        <dbReference type="Pfam" id="PF16036"/>
    </source>
</evidence>
<keyword evidence="1" id="KW-0732">Signal</keyword>
<sequence>MKPLLKTLSLVLMSMVLASSAWSAPVDVYGVKFDEQVEMRGSNLLLNGAGTRFKGPFKVYAAGLYLGKKVSTPDEVVALPGPKRLSITMLRGIDAAELGKLLTRGMEDNMGKAAMAPLIPGLIRLGQMFADHKNLVAGDSFTVEWIPGTGTVLTVKGKVQGEPFKEPEFFKALMWIWMGPVPADWKLKDQLLGLK</sequence>
<dbReference type="InterPro" id="IPR016088">
    <property type="entry name" value="Chalcone_isomerase_3-sand"/>
</dbReference>
<name>A0A4R6QLS5_9BURK</name>
<keyword evidence="3" id="KW-0413">Isomerase</keyword>
<dbReference type="OrthoDB" id="9795336at2"/>
<reference evidence="3 4" key="1">
    <citation type="submission" date="2019-03" db="EMBL/GenBank/DDBJ databases">
        <title>Genomic Encyclopedia of Type Strains, Phase IV (KMG-IV): sequencing the most valuable type-strain genomes for metagenomic binning, comparative biology and taxonomic classification.</title>
        <authorList>
            <person name="Goeker M."/>
        </authorList>
    </citation>
    <scope>NUCLEOTIDE SEQUENCE [LARGE SCALE GENOMIC DNA]</scope>
    <source>
        <strain evidence="3 4">DSM 16998</strain>
    </source>
</reference>
<dbReference type="InterPro" id="IPR016087">
    <property type="entry name" value="Chalcone_isomerase"/>
</dbReference>
<keyword evidence="4" id="KW-1185">Reference proteome</keyword>
<organism evidence="3 4">
    <name type="scientific">Roseateles toxinivorans</name>
    <dbReference type="NCBI Taxonomy" id="270368"/>
    <lineage>
        <taxon>Bacteria</taxon>
        <taxon>Pseudomonadati</taxon>
        <taxon>Pseudomonadota</taxon>
        <taxon>Betaproteobacteria</taxon>
        <taxon>Burkholderiales</taxon>
        <taxon>Sphaerotilaceae</taxon>
        <taxon>Roseateles</taxon>
    </lineage>
</organism>
<dbReference type="InParanoid" id="A0A4R6QLS5"/>
<evidence type="ECO:0000313" key="4">
    <source>
        <dbReference type="Proteomes" id="UP000295361"/>
    </source>
</evidence>